<dbReference type="RefSeq" id="WP_069847549.1">
    <property type="nucleotide sequence ID" value="NZ_CP014859.1"/>
</dbReference>
<dbReference type="KEGG" id="ahm:TL08_07135"/>
<sequence>MARHPEEIERDIEQAREALAVTLDELGTRAHPRRFVESAQSSVLGKFEDPKVRISVMVIAALIVFAILRKLFR</sequence>
<organism evidence="2 3">
    <name type="scientific">Actinoalloteichus hymeniacidonis</name>
    <dbReference type="NCBI Taxonomy" id="340345"/>
    <lineage>
        <taxon>Bacteria</taxon>
        <taxon>Bacillati</taxon>
        <taxon>Actinomycetota</taxon>
        <taxon>Actinomycetes</taxon>
        <taxon>Pseudonocardiales</taxon>
        <taxon>Pseudonocardiaceae</taxon>
        <taxon>Actinoalloteichus</taxon>
    </lineage>
</organism>
<dbReference type="EMBL" id="CP014859">
    <property type="protein sequence ID" value="AOS62246.1"/>
    <property type="molecule type" value="Genomic_DNA"/>
</dbReference>
<dbReference type="Proteomes" id="UP000095210">
    <property type="component" value="Chromosome"/>
</dbReference>
<gene>
    <name evidence="2" type="ORF">TL08_07135</name>
</gene>
<evidence type="ECO:0000256" key="1">
    <source>
        <dbReference type="SAM" id="Phobius"/>
    </source>
</evidence>
<dbReference type="InterPro" id="IPR022062">
    <property type="entry name" value="DUF3618"/>
</dbReference>
<feature type="transmembrane region" description="Helical" evidence="1">
    <location>
        <begin position="52"/>
        <end position="72"/>
    </location>
</feature>
<keyword evidence="3" id="KW-1185">Reference proteome</keyword>
<dbReference type="AlphaFoldDB" id="A0AAC9HN43"/>
<protein>
    <submittedName>
        <fullName evidence="2">DUF3618 family protein</fullName>
    </submittedName>
</protein>
<keyword evidence="1" id="KW-0472">Membrane</keyword>
<evidence type="ECO:0000313" key="2">
    <source>
        <dbReference type="EMBL" id="AOS62246.1"/>
    </source>
</evidence>
<reference evidence="3" key="1">
    <citation type="submission" date="2016-03" db="EMBL/GenBank/DDBJ databases">
        <title>Complete genome sequence of the type strain Actinoalloteichus hymeniacidonis DSM 45092.</title>
        <authorList>
            <person name="Schaffert L."/>
            <person name="Albersmeier A."/>
            <person name="Winkler A."/>
            <person name="Kalinowski J."/>
            <person name="Zotchev S."/>
            <person name="Ruckert C."/>
        </authorList>
    </citation>
    <scope>NUCLEOTIDE SEQUENCE [LARGE SCALE GENOMIC DNA]</scope>
    <source>
        <strain evidence="3">HPA177(T) (DSM 45092(T))</strain>
    </source>
</reference>
<keyword evidence="1" id="KW-1133">Transmembrane helix</keyword>
<name>A0AAC9HN43_9PSEU</name>
<accession>A0AAC9HN43</accession>
<dbReference type="Pfam" id="PF12277">
    <property type="entry name" value="DUF3618"/>
    <property type="match status" value="1"/>
</dbReference>
<evidence type="ECO:0000313" key="3">
    <source>
        <dbReference type="Proteomes" id="UP000095210"/>
    </source>
</evidence>
<keyword evidence="1" id="KW-0812">Transmembrane</keyword>
<proteinExistence type="predicted"/>